<evidence type="ECO:0000313" key="1">
    <source>
        <dbReference type="EMBL" id="CAB9504269.1"/>
    </source>
</evidence>
<sequence length="169" mass="19317">MGIIRSRQEDTRTAQMMALIFPELDSKFAQFPMKRGNWLYPIETESDEQGCPAFIPLDKMTEMKEHYVYGSATHKHLGTRQGYYHVLTKEAHMILHHRMQGPLQLQYLCAIDGHKREAWSRTQKILKFRSLCGLADDDHCLFTGNRVQTIQGKSALAALLGASGMSRYA</sequence>
<accession>A0A9N8DP39</accession>
<evidence type="ECO:0000313" key="2">
    <source>
        <dbReference type="Proteomes" id="UP001153069"/>
    </source>
</evidence>
<organism evidence="1 2">
    <name type="scientific">Seminavis robusta</name>
    <dbReference type="NCBI Taxonomy" id="568900"/>
    <lineage>
        <taxon>Eukaryota</taxon>
        <taxon>Sar</taxon>
        <taxon>Stramenopiles</taxon>
        <taxon>Ochrophyta</taxon>
        <taxon>Bacillariophyta</taxon>
        <taxon>Bacillariophyceae</taxon>
        <taxon>Bacillariophycidae</taxon>
        <taxon>Naviculales</taxon>
        <taxon>Naviculaceae</taxon>
        <taxon>Seminavis</taxon>
    </lineage>
</organism>
<keyword evidence="2" id="KW-1185">Reference proteome</keyword>
<gene>
    <name evidence="1" type="ORF">SEMRO_191_G082150.1</name>
</gene>
<name>A0A9N8DP39_9STRA</name>
<reference evidence="1" key="1">
    <citation type="submission" date="2020-06" db="EMBL/GenBank/DDBJ databases">
        <authorList>
            <consortium name="Plant Systems Biology data submission"/>
        </authorList>
    </citation>
    <scope>NUCLEOTIDE SEQUENCE</scope>
    <source>
        <strain evidence="1">D6</strain>
    </source>
</reference>
<dbReference type="AlphaFoldDB" id="A0A9N8DP39"/>
<dbReference type="EMBL" id="CAICTM010000190">
    <property type="protein sequence ID" value="CAB9504269.1"/>
    <property type="molecule type" value="Genomic_DNA"/>
</dbReference>
<dbReference type="Proteomes" id="UP001153069">
    <property type="component" value="Unassembled WGS sequence"/>
</dbReference>
<proteinExistence type="predicted"/>
<comment type="caution">
    <text evidence="1">The sequence shown here is derived from an EMBL/GenBank/DDBJ whole genome shotgun (WGS) entry which is preliminary data.</text>
</comment>
<protein>
    <submittedName>
        <fullName evidence="1">Uncharacterized protein</fullName>
    </submittedName>
</protein>